<evidence type="ECO:0000259" key="1">
    <source>
        <dbReference type="SMART" id="SM00474"/>
    </source>
</evidence>
<dbReference type="EMBL" id="UINC01206725">
    <property type="protein sequence ID" value="SVE28482.1"/>
    <property type="molecule type" value="Genomic_DNA"/>
</dbReference>
<dbReference type="InterPro" id="IPR051086">
    <property type="entry name" value="RNase_D-like"/>
</dbReference>
<evidence type="ECO:0000313" key="2">
    <source>
        <dbReference type="EMBL" id="SVE28482.1"/>
    </source>
</evidence>
<feature type="non-terminal residue" evidence="2">
    <location>
        <position position="1"/>
    </location>
</feature>
<feature type="domain" description="3'-5' exonuclease" evidence="1">
    <location>
        <begin position="1"/>
        <end position="164"/>
    </location>
</feature>
<dbReference type="GO" id="GO:0006139">
    <property type="term" value="P:nucleobase-containing compound metabolic process"/>
    <property type="evidence" value="ECO:0007669"/>
    <property type="project" value="InterPro"/>
</dbReference>
<dbReference type="CDD" id="cd06142">
    <property type="entry name" value="RNaseD_exo"/>
    <property type="match status" value="1"/>
</dbReference>
<dbReference type="Gene3D" id="3.30.420.10">
    <property type="entry name" value="Ribonuclease H-like superfamily/Ribonuclease H"/>
    <property type="match status" value="1"/>
</dbReference>
<reference evidence="2" key="1">
    <citation type="submission" date="2018-05" db="EMBL/GenBank/DDBJ databases">
        <authorList>
            <person name="Lanie J.A."/>
            <person name="Ng W.-L."/>
            <person name="Kazmierczak K.M."/>
            <person name="Andrzejewski T.M."/>
            <person name="Davidsen T.M."/>
            <person name="Wayne K.J."/>
            <person name="Tettelin H."/>
            <person name="Glass J.I."/>
            <person name="Rusch D."/>
            <person name="Podicherti R."/>
            <person name="Tsui H.-C.T."/>
            <person name="Winkler M.E."/>
        </authorList>
    </citation>
    <scope>NUCLEOTIDE SEQUENCE</scope>
</reference>
<dbReference type="InterPro" id="IPR002562">
    <property type="entry name" value="3'-5'_exonuclease_dom"/>
</dbReference>
<name>A0A383C8F2_9ZZZZ</name>
<gene>
    <name evidence="2" type="ORF">METZ01_LOCUS481336</name>
</gene>
<dbReference type="PANTHER" id="PTHR47649">
    <property type="entry name" value="RIBONUCLEASE D"/>
    <property type="match status" value="1"/>
</dbReference>
<protein>
    <recommendedName>
        <fullName evidence="1">3'-5' exonuclease domain-containing protein</fullName>
    </recommendedName>
</protein>
<dbReference type="GO" id="GO:0008408">
    <property type="term" value="F:3'-5' exonuclease activity"/>
    <property type="evidence" value="ECO:0007669"/>
    <property type="project" value="InterPro"/>
</dbReference>
<dbReference type="InterPro" id="IPR036397">
    <property type="entry name" value="RNaseH_sf"/>
</dbReference>
<feature type="non-terminal residue" evidence="2">
    <location>
        <position position="217"/>
    </location>
</feature>
<sequence length="217" mass="24866">VIYSASQLAIFTGNIRDSEWLTIDTEADSLHSHPEKLCLMQIAIQNQVELVDTLCGMDLDPLWDAMSGRELIMHGADYDLRLLSSGHDFIPHRIFDTMLAARLVGREKFGLGDLVNDYLGVALEKSSQKANWAKRPLTPKMMEYALDDARYLKPLAEKLFQELKNKGRDKWHRQECVQLITDNTNLPEPDADRIWRVKGSKLLSPPALAVLRELWHW</sequence>
<dbReference type="SMART" id="SM00474">
    <property type="entry name" value="35EXOc"/>
    <property type="match status" value="1"/>
</dbReference>
<dbReference type="PANTHER" id="PTHR47649:SF1">
    <property type="entry name" value="RIBONUCLEASE D"/>
    <property type="match status" value="1"/>
</dbReference>
<dbReference type="SUPFAM" id="SSF53098">
    <property type="entry name" value="Ribonuclease H-like"/>
    <property type="match status" value="1"/>
</dbReference>
<dbReference type="Pfam" id="PF01612">
    <property type="entry name" value="DNA_pol_A_exo1"/>
    <property type="match status" value="1"/>
</dbReference>
<organism evidence="2">
    <name type="scientific">marine metagenome</name>
    <dbReference type="NCBI Taxonomy" id="408172"/>
    <lineage>
        <taxon>unclassified sequences</taxon>
        <taxon>metagenomes</taxon>
        <taxon>ecological metagenomes</taxon>
    </lineage>
</organism>
<dbReference type="InterPro" id="IPR012337">
    <property type="entry name" value="RNaseH-like_sf"/>
</dbReference>
<dbReference type="AlphaFoldDB" id="A0A383C8F2"/>
<proteinExistence type="predicted"/>
<accession>A0A383C8F2</accession>
<dbReference type="GO" id="GO:0003676">
    <property type="term" value="F:nucleic acid binding"/>
    <property type="evidence" value="ECO:0007669"/>
    <property type="project" value="InterPro"/>
</dbReference>